<evidence type="ECO:0000313" key="1">
    <source>
        <dbReference type="EMBL" id="PBK95979.1"/>
    </source>
</evidence>
<evidence type="ECO:0008006" key="3">
    <source>
        <dbReference type="Google" id="ProtNLM"/>
    </source>
</evidence>
<keyword evidence="2" id="KW-1185">Reference proteome</keyword>
<dbReference type="EMBL" id="KZ293651">
    <property type="protein sequence ID" value="PBK95979.1"/>
    <property type="molecule type" value="Genomic_DNA"/>
</dbReference>
<sequence>MTGCEGAMIYLSRLGLPLSVKEGDFDSEKCWFRPAWTLQEAGRGLIIAGDMPDGPMHAKPIDENGNYETELLTRFHKQLGPKLTERNLFSRLTNMQKRVSTNLVDKVAGLAYRLKAHWIPVYDWMRVSFLLVYPGVGLGRKKWRPTWEQVMTEPLPVNDASDSRASVQCDDEMDEDRFGGLCIEKGHVRGLDVQSTEGGDRCGELVVESRHIMNPSTILRCGWKNVPTEGSMKSFRPLRSLEITVQKDEVRSTVSSFAFINSDLVNMVVSRWNVGALRNFRFEADTTRVLEDLNLEDVAGRKKVKKEGLGISVVTTSNGFCYTTGLRDLRFDQENHRRVYVRRWPTERQ</sequence>
<dbReference type="STRING" id="47427.A0A2H3DL91"/>
<dbReference type="AlphaFoldDB" id="A0A2H3DL91"/>
<gene>
    <name evidence="1" type="ORF">ARMGADRAFT_1077496</name>
</gene>
<organism evidence="1 2">
    <name type="scientific">Armillaria gallica</name>
    <name type="common">Bulbous honey fungus</name>
    <name type="synonym">Armillaria bulbosa</name>
    <dbReference type="NCBI Taxonomy" id="47427"/>
    <lineage>
        <taxon>Eukaryota</taxon>
        <taxon>Fungi</taxon>
        <taxon>Dikarya</taxon>
        <taxon>Basidiomycota</taxon>
        <taxon>Agaricomycotina</taxon>
        <taxon>Agaricomycetes</taxon>
        <taxon>Agaricomycetidae</taxon>
        <taxon>Agaricales</taxon>
        <taxon>Marasmiineae</taxon>
        <taxon>Physalacriaceae</taxon>
        <taxon>Armillaria</taxon>
    </lineage>
</organism>
<proteinExistence type="predicted"/>
<reference evidence="2" key="1">
    <citation type="journal article" date="2017" name="Nat. Ecol. Evol.">
        <title>Genome expansion and lineage-specific genetic innovations in the forest pathogenic fungi Armillaria.</title>
        <authorList>
            <person name="Sipos G."/>
            <person name="Prasanna A.N."/>
            <person name="Walter M.C."/>
            <person name="O'Connor E."/>
            <person name="Balint B."/>
            <person name="Krizsan K."/>
            <person name="Kiss B."/>
            <person name="Hess J."/>
            <person name="Varga T."/>
            <person name="Slot J."/>
            <person name="Riley R."/>
            <person name="Boka B."/>
            <person name="Rigling D."/>
            <person name="Barry K."/>
            <person name="Lee J."/>
            <person name="Mihaltcheva S."/>
            <person name="LaButti K."/>
            <person name="Lipzen A."/>
            <person name="Waldron R."/>
            <person name="Moloney N.M."/>
            <person name="Sperisen C."/>
            <person name="Kredics L."/>
            <person name="Vagvoelgyi C."/>
            <person name="Patrignani A."/>
            <person name="Fitzpatrick D."/>
            <person name="Nagy I."/>
            <person name="Doyle S."/>
            <person name="Anderson J.B."/>
            <person name="Grigoriev I.V."/>
            <person name="Gueldener U."/>
            <person name="Muensterkoetter M."/>
            <person name="Nagy L.G."/>
        </authorList>
    </citation>
    <scope>NUCLEOTIDE SEQUENCE [LARGE SCALE GENOMIC DNA]</scope>
    <source>
        <strain evidence="2">Ar21-2</strain>
    </source>
</reference>
<evidence type="ECO:0000313" key="2">
    <source>
        <dbReference type="Proteomes" id="UP000217790"/>
    </source>
</evidence>
<protein>
    <recommendedName>
        <fullName evidence="3">Heterokaryon incompatibility domain-containing protein</fullName>
    </recommendedName>
</protein>
<name>A0A2H3DL91_ARMGA</name>
<dbReference type="Proteomes" id="UP000217790">
    <property type="component" value="Unassembled WGS sequence"/>
</dbReference>
<accession>A0A2H3DL91</accession>
<dbReference type="OrthoDB" id="5418601at2759"/>
<dbReference type="InParanoid" id="A0A2H3DL91"/>